<evidence type="ECO:0000313" key="2">
    <source>
        <dbReference type="Proteomes" id="UP000688137"/>
    </source>
</evidence>
<name>A0A8S1KBP1_PARPR</name>
<organism evidence="1 2">
    <name type="scientific">Paramecium primaurelia</name>
    <dbReference type="NCBI Taxonomy" id="5886"/>
    <lineage>
        <taxon>Eukaryota</taxon>
        <taxon>Sar</taxon>
        <taxon>Alveolata</taxon>
        <taxon>Ciliophora</taxon>
        <taxon>Intramacronucleata</taxon>
        <taxon>Oligohymenophorea</taxon>
        <taxon>Peniculida</taxon>
        <taxon>Parameciidae</taxon>
        <taxon>Paramecium</taxon>
    </lineage>
</organism>
<gene>
    <name evidence="1" type="ORF">PPRIM_AZ9-3.1.T0180417</name>
</gene>
<accession>A0A8S1KBP1</accession>
<reference evidence="1" key="1">
    <citation type="submission" date="2021-01" db="EMBL/GenBank/DDBJ databases">
        <authorList>
            <consortium name="Genoscope - CEA"/>
            <person name="William W."/>
        </authorList>
    </citation>
    <scope>NUCLEOTIDE SEQUENCE</scope>
</reference>
<dbReference type="AlphaFoldDB" id="A0A8S1KBP1"/>
<dbReference type="Proteomes" id="UP000688137">
    <property type="component" value="Unassembled WGS sequence"/>
</dbReference>
<evidence type="ECO:0000313" key="1">
    <source>
        <dbReference type="EMBL" id="CAD8051951.1"/>
    </source>
</evidence>
<dbReference type="EMBL" id="CAJJDM010000014">
    <property type="protein sequence ID" value="CAD8051951.1"/>
    <property type="molecule type" value="Genomic_DNA"/>
</dbReference>
<sequence>MQILVDQIKKEILIGSWAELGVSFGDYQQVIQNGDYKNRQNVGGSQYDEGVQISWTELIDWLKDYSKITFAV</sequence>
<comment type="caution">
    <text evidence="1">The sequence shown here is derived from an EMBL/GenBank/DDBJ whole genome shotgun (WGS) entry which is preliminary data.</text>
</comment>
<protein>
    <submittedName>
        <fullName evidence="1">Uncharacterized protein</fullName>
    </submittedName>
</protein>
<keyword evidence="2" id="KW-1185">Reference proteome</keyword>
<proteinExistence type="predicted"/>